<keyword evidence="7 11" id="KW-0067">ATP-binding</keyword>
<dbReference type="Gene3D" id="3.30.70.890">
    <property type="entry name" value="GHMP kinase, C-terminal domain"/>
    <property type="match status" value="1"/>
</dbReference>
<dbReference type="PANTHER" id="PTHR10457:SF7">
    <property type="entry name" value="GALACTOKINASE-RELATED"/>
    <property type="match status" value="1"/>
</dbReference>
<sequence length="380" mass="40824">MSVAINSAFEKAFASQPDSIIKAPGRVNLIGEHTDYNDGFVLPCAIDFATWVAIKPNDSRKVRLLAMDYDHQLDSFDLDQELLPHPNLQWSNYVRGVFSELIKAGHVVDGCDIAITGNVPQGSGLSSSASLEVAIAKALVHTFSLSLSVAEIAIIAQAAENNFVGCNCGIMDQLISACGSSNSALLIDCRSLSLTPAPLLKGHSVVIINSNVKRGLVDSKYNERREQCQQAAAHFGLSSLRDLPLSQFNAHAQQLDPLIAKRARHVLEENQRTLDAVEALSCHDVARLSELMAQSHASMRDLFEITTPEIDYLVALIADFVEDKGGARMTGGGFGGCVVAVVADELVAPMIALVDECYESKTGLKESVYITQAASGVKVL</sequence>
<evidence type="ECO:0000256" key="12">
    <source>
        <dbReference type="NCBIfam" id="TIGR00131"/>
    </source>
</evidence>
<keyword evidence="10 11" id="KW-0119">Carbohydrate metabolism</keyword>
<keyword evidence="5 11" id="KW-0547">Nucleotide-binding</keyword>
<feature type="domain" description="GHMP kinase N-terminal" evidence="13">
    <location>
        <begin position="92"/>
        <end position="179"/>
    </location>
</feature>
<name>A0AA37TNM8_9GAMM</name>
<evidence type="ECO:0000259" key="15">
    <source>
        <dbReference type="Pfam" id="PF10509"/>
    </source>
</evidence>
<feature type="binding site" evidence="11">
    <location>
        <position position="160"/>
    </location>
    <ligand>
        <name>Mg(2+)</name>
        <dbReference type="ChEBI" id="CHEBI:18420"/>
    </ligand>
</feature>
<dbReference type="NCBIfam" id="TIGR00131">
    <property type="entry name" value="gal_kin"/>
    <property type="match status" value="1"/>
</dbReference>
<dbReference type="InterPro" id="IPR000705">
    <property type="entry name" value="Galactokinase"/>
</dbReference>
<dbReference type="GO" id="GO:0000287">
    <property type="term" value="F:magnesium ion binding"/>
    <property type="evidence" value="ECO:0007669"/>
    <property type="project" value="UniProtKB-UniRule"/>
</dbReference>
<evidence type="ECO:0000313" key="18">
    <source>
        <dbReference type="Proteomes" id="UP001157439"/>
    </source>
</evidence>
<evidence type="ECO:0000313" key="16">
    <source>
        <dbReference type="EMBL" id="GLS83863.1"/>
    </source>
</evidence>
<dbReference type="Pfam" id="PF08544">
    <property type="entry name" value="GHMP_kinases_C"/>
    <property type="match status" value="1"/>
</dbReference>
<dbReference type="InterPro" id="IPR013750">
    <property type="entry name" value="GHMP_kinase_C_dom"/>
</dbReference>
<evidence type="ECO:0000313" key="17">
    <source>
        <dbReference type="EMBL" id="GLS83990.1"/>
    </source>
</evidence>
<comment type="catalytic activity">
    <reaction evidence="11">
        <text>alpha-D-galactose + ATP = alpha-D-galactose 1-phosphate + ADP + H(+)</text>
        <dbReference type="Rhea" id="RHEA:13553"/>
        <dbReference type="ChEBI" id="CHEBI:15378"/>
        <dbReference type="ChEBI" id="CHEBI:28061"/>
        <dbReference type="ChEBI" id="CHEBI:30616"/>
        <dbReference type="ChEBI" id="CHEBI:58336"/>
        <dbReference type="ChEBI" id="CHEBI:456216"/>
        <dbReference type="EC" id="2.7.1.6"/>
    </reaction>
</comment>
<reference evidence="16" key="2">
    <citation type="submission" date="2023-01" db="EMBL/GenBank/DDBJ databases">
        <title>Draft genome sequence of Paraferrimonas haliotis strain NBRC 112785.</title>
        <authorList>
            <person name="Sun Q."/>
            <person name="Mori K."/>
        </authorList>
    </citation>
    <scope>NUCLEOTIDE SEQUENCE</scope>
    <source>
        <strain evidence="16">NBRC 112785</strain>
    </source>
</reference>
<comment type="caution">
    <text evidence="16">The sequence shown here is derived from an EMBL/GenBank/DDBJ whole genome shotgun (WGS) entry which is preliminary data.</text>
</comment>
<keyword evidence="4 11" id="KW-0479">Metal-binding</keyword>
<dbReference type="PRINTS" id="PR00959">
    <property type="entry name" value="MEVGALKINASE"/>
</dbReference>
<dbReference type="InterPro" id="IPR006206">
    <property type="entry name" value="Mevalonate/galactokinase"/>
</dbReference>
<evidence type="ECO:0000256" key="10">
    <source>
        <dbReference type="ARBA" id="ARBA00023277"/>
    </source>
</evidence>
<keyword evidence="3 11" id="KW-0808">Transferase</keyword>
<organism evidence="16 18">
    <name type="scientific">Paraferrimonas haliotis</name>
    <dbReference type="NCBI Taxonomy" id="2013866"/>
    <lineage>
        <taxon>Bacteria</taxon>
        <taxon>Pseudomonadati</taxon>
        <taxon>Pseudomonadota</taxon>
        <taxon>Gammaproteobacteria</taxon>
        <taxon>Alteromonadales</taxon>
        <taxon>Ferrimonadaceae</taxon>
        <taxon>Paraferrimonas</taxon>
    </lineage>
</organism>
<dbReference type="NCBIfam" id="NF003472">
    <property type="entry name" value="PRK05101.1"/>
    <property type="match status" value="1"/>
</dbReference>
<keyword evidence="8 11" id="KW-0460">Magnesium</keyword>
<dbReference type="PROSITE" id="PS00627">
    <property type="entry name" value="GHMP_KINASES_ATP"/>
    <property type="match status" value="1"/>
</dbReference>
<evidence type="ECO:0000259" key="14">
    <source>
        <dbReference type="Pfam" id="PF08544"/>
    </source>
</evidence>
<dbReference type="AlphaFoldDB" id="A0AA37TNM8"/>
<dbReference type="SUPFAM" id="SSF55060">
    <property type="entry name" value="GHMP Kinase, C-terminal domain"/>
    <property type="match status" value="1"/>
</dbReference>
<dbReference type="GO" id="GO:0005524">
    <property type="term" value="F:ATP binding"/>
    <property type="evidence" value="ECO:0007669"/>
    <property type="project" value="UniProtKB-UniRule"/>
</dbReference>
<dbReference type="InterPro" id="IPR006203">
    <property type="entry name" value="GHMP_knse_ATP-bd_CS"/>
</dbReference>
<keyword evidence="9 11" id="KW-0299">Galactose metabolism</keyword>
<evidence type="ECO:0000256" key="8">
    <source>
        <dbReference type="ARBA" id="ARBA00022842"/>
    </source>
</evidence>
<dbReference type="FunFam" id="3.30.230.10:FF:000017">
    <property type="entry name" value="Galactokinase"/>
    <property type="match status" value="1"/>
</dbReference>
<evidence type="ECO:0000256" key="7">
    <source>
        <dbReference type="ARBA" id="ARBA00022840"/>
    </source>
</evidence>
<feature type="binding site" evidence="11">
    <location>
        <begin position="122"/>
        <end position="128"/>
    </location>
    <ligand>
        <name>ATP</name>
        <dbReference type="ChEBI" id="CHEBI:30616"/>
    </ligand>
</feature>
<dbReference type="InterPro" id="IPR022963">
    <property type="entry name" value="Galactokinase_bac"/>
</dbReference>
<evidence type="ECO:0000256" key="3">
    <source>
        <dbReference type="ARBA" id="ARBA00022679"/>
    </source>
</evidence>
<feature type="binding site" evidence="11">
    <location>
        <position position="128"/>
    </location>
    <ligand>
        <name>Mg(2+)</name>
        <dbReference type="ChEBI" id="CHEBI:18420"/>
    </ligand>
</feature>
<evidence type="ECO:0000256" key="5">
    <source>
        <dbReference type="ARBA" id="ARBA00022741"/>
    </source>
</evidence>
<dbReference type="InterPro" id="IPR020568">
    <property type="entry name" value="Ribosomal_Su5_D2-typ_SF"/>
</dbReference>
<evidence type="ECO:0000256" key="6">
    <source>
        <dbReference type="ARBA" id="ARBA00022777"/>
    </source>
</evidence>
<dbReference type="PRINTS" id="PR00473">
    <property type="entry name" value="GALCTOKINASE"/>
</dbReference>
<dbReference type="GO" id="GO:0006012">
    <property type="term" value="P:galactose metabolic process"/>
    <property type="evidence" value="ECO:0007669"/>
    <property type="project" value="UniProtKB-UniRule"/>
</dbReference>
<feature type="domain" description="GHMP kinase C-terminal" evidence="14">
    <location>
        <begin position="277"/>
        <end position="345"/>
    </location>
</feature>
<dbReference type="Proteomes" id="UP001157439">
    <property type="component" value="Unassembled WGS sequence"/>
</dbReference>
<gene>
    <name evidence="16" type="primary">galK_2</name>
    <name evidence="11" type="synonym">galK</name>
    <name evidence="17" type="synonym">galK_3</name>
    <name evidence="16" type="ORF">GCM10007894_18400</name>
    <name evidence="17" type="ORF">GCM10007894_19670</name>
</gene>
<dbReference type="PROSITE" id="PS00106">
    <property type="entry name" value="GALACTOKINASE"/>
    <property type="match status" value="1"/>
</dbReference>
<feature type="binding site" evidence="11">
    <location>
        <position position="221"/>
    </location>
    <ligand>
        <name>substrate</name>
    </ligand>
</feature>
<dbReference type="InterPro" id="IPR019741">
    <property type="entry name" value="Galactokinase_CS"/>
</dbReference>
<dbReference type="InterPro" id="IPR019539">
    <property type="entry name" value="GalKase_N"/>
</dbReference>
<accession>A0AA37TNM8</accession>
<dbReference type="Gene3D" id="3.30.230.10">
    <property type="match status" value="1"/>
</dbReference>
<keyword evidence="6 11" id="KW-0418">Kinase</keyword>
<dbReference type="HAMAP" id="MF_00246">
    <property type="entry name" value="Galactokinase"/>
    <property type="match status" value="1"/>
</dbReference>
<comment type="similarity">
    <text evidence="1 11">Belongs to the GHMP kinase family. GalK subfamily.</text>
</comment>
<dbReference type="EMBL" id="BSPO01000003">
    <property type="protein sequence ID" value="GLS83863.1"/>
    <property type="molecule type" value="Genomic_DNA"/>
</dbReference>
<proteinExistence type="inferred from homology"/>
<evidence type="ECO:0000256" key="1">
    <source>
        <dbReference type="ARBA" id="ARBA00006566"/>
    </source>
</evidence>
<keyword evidence="18" id="KW-1185">Reference proteome</keyword>
<feature type="active site" description="Proton acceptor" evidence="11">
    <location>
        <position position="172"/>
    </location>
</feature>
<dbReference type="EMBL" id="BSPO01000003">
    <property type="protein sequence ID" value="GLS83990.1"/>
    <property type="molecule type" value="Genomic_DNA"/>
</dbReference>
<keyword evidence="2 11" id="KW-0963">Cytoplasm</keyword>
<evidence type="ECO:0000256" key="11">
    <source>
        <dbReference type="HAMAP-Rule" id="MF_00246"/>
    </source>
</evidence>
<dbReference type="GO" id="GO:0005829">
    <property type="term" value="C:cytosol"/>
    <property type="evidence" value="ECO:0007669"/>
    <property type="project" value="TreeGrafter"/>
</dbReference>
<protein>
    <recommendedName>
        <fullName evidence="11 12">Galactokinase</fullName>
        <ecNumber evidence="11 12">2.7.1.6</ecNumber>
    </recommendedName>
    <alternativeName>
        <fullName evidence="11">Galactose kinase</fullName>
    </alternativeName>
</protein>
<reference evidence="16 18" key="1">
    <citation type="journal article" date="2014" name="Int. J. Syst. Evol. Microbiol.">
        <title>Complete genome sequence of Corynebacterium casei LMG S-19264T (=DSM 44701T), isolated from a smear-ripened cheese.</title>
        <authorList>
            <consortium name="US DOE Joint Genome Institute (JGI-PGF)"/>
            <person name="Walter F."/>
            <person name="Albersmeier A."/>
            <person name="Kalinowski J."/>
            <person name="Ruckert C."/>
        </authorList>
    </citation>
    <scope>NUCLEOTIDE SEQUENCE [LARGE SCALE GENOMIC DNA]</scope>
    <source>
        <strain evidence="16 18">NBRC 112785</strain>
    </source>
</reference>
<dbReference type="InterPro" id="IPR036554">
    <property type="entry name" value="GHMP_kinase_C_sf"/>
</dbReference>
<comment type="caution">
    <text evidence="11">Lacks conserved residue(s) required for the propagation of feature annotation.</text>
</comment>
<dbReference type="SUPFAM" id="SSF54211">
    <property type="entry name" value="Ribosomal protein S5 domain 2-like"/>
    <property type="match status" value="1"/>
</dbReference>
<dbReference type="Pfam" id="PF00288">
    <property type="entry name" value="GHMP_kinases_N"/>
    <property type="match status" value="1"/>
</dbReference>
<dbReference type="GO" id="GO:0004335">
    <property type="term" value="F:galactokinase activity"/>
    <property type="evidence" value="ECO:0007669"/>
    <property type="project" value="UniProtKB-UniRule"/>
</dbReference>
<feature type="binding site" evidence="11">
    <location>
        <begin position="32"/>
        <end position="35"/>
    </location>
    <ligand>
        <name>substrate</name>
    </ligand>
</feature>
<dbReference type="EC" id="2.7.1.6" evidence="11 12"/>
<comment type="pathway">
    <text evidence="11">Carbohydrate metabolism; galactose metabolism.</text>
</comment>
<comment type="function">
    <text evidence="11">Catalyzes the transfer of the gamma-phosphate of ATP to D-galactose to form alpha-D-galactose-1-phosphate (Gal-1-P).</text>
</comment>
<evidence type="ECO:0000259" key="13">
    <source>
        <dbReference type="Pfam" id="PF00288"/>
    </source>
</evidence>
<dbReference type="PANTHER" id="PTHR10457">
    <property type="entry name" value="MEVALONATE KINASE/GALACTOKINASE"/>
    <property type="match status" value="1"/>
</dbReference>
<feature type="site" description="Transition state stabilizer" evidence="11">
    <location>
        <position position="26"/>
    </location>
</feature>
<dbReference type="InterPro" id="IPR014721">
    <property type="entry name" value="Ribsml_uS5_D2-typ_fold_subgr"/>
</dbReference>
<dbReference type="FunFam" id="3.30.70.890:FF:000001">
    <property type="entry name" value="Galactokinase"/>
    <property type="match status" value="1"/>
</dbReference>
<evidence type="ECO:0000256" key="4">
    <source>
        <dbReference type="ARBA" id="ARBA00022723"/>
    </source>
</evidence>
<dbReference type="PIRSF" id="PIRSF000530">
    <property type="entry name" value="Galactokinase"/>
    <property type="match status" value="1"/>
</dbReference>
<evidence type="ECO:0000256" key="2">
    <source>
        <dbReference type="ARBA" id="ARBA00022490"/>
    </source>
</evidence>
<feature type="domain" description="Galactokinase N-terminal" evidence="15">
    <location>
        <begin position="8"/>
        <end position="56"/>
    </location>
</feature>
<evidence type="ECO:0000256" key="9">
    <source>
        <dbReference type="ARBA" id="ARBA00023144"/>
    </source>
</evidence>
<dbReference type="InterPro" id="IPR006204">
    <property type="entry name" value="GHMP_kinase_N_dom"/>
</dbReference>
<comment type="subcellular location">
    <subcellularLocation>
        <location evidence="11">Cytoplasm</location>
    </subcellularLocation>
</comment>
<dbReference type="Pfam" id="PF10509">
    <property type="entry name" value="GalKase_gal_bdg"/>
    <property type="match status" value="1"/>
</dbReference>
<dbReference type="RefSeq" id="WP_095500259.1">
    <property type="nucleotide sequence ID" value="NZ_BSPO01000003.1"/>
</dbReference>